<dbReference type="SUPFAM" id="SSF48065">
    <property type="entry name" value="DBL homology domain (DH-domain)"/>
    <property type="match status" value="1"/>
</dbReference>
<dbReference type="PROSITE" id="PS50010">
    <property type="entry name" value="DH_2"/>
    <property type="match status" value="1"/>
</dbReference>
<dbReference type="PANTHER" id="PTHR12673">
    <property type="entry name" value="FACIOGENITAL DYSPLASIA PROTEIN"/>
    <property type="match status" value="1"/>
</dbReference>
<sequence>MSKSLPAITPKKSKVWTVASEEKPFSRWMSQLRRRKQHQVAITTPSAARWPLDDFDEPKRTEHSKPTHHKQSSSGGSSGFVATIKTATSASMATLSNYTNKLRQRQDRSSVTSDPRTSVDSQRGLLDAAARTRSQMRREKVLELLHTEESYVADLKTLCNVLSTVLGYRSDSGSLVRKRASLMLSHLIHLHQDIIAELRIAIPFSDGGTPQRSAPSHSRWNSVDGSVPRLKSHRNTRQAHRSLDISRRSEDETMFCSPDTITAVANIFLLHLPRLAEYADFGVYFEVVRADVEHMQQSIAIWPKYDIAIEALAHATDPAQCREANARKASTLKDLLIKPIQRLPRYELLFGDLSRLTPAFDDPSCHSTIETLLDELKKVCHRIDQASADRDKLQALERTWLVGERLNFSGQVPRSIFLQLLGQVVLCGCLYVSWHSKTRIKGNYLVCILFKSTLLLACAVEGQQKYSALVGISLDRVDITSCENGSGLQCSTTPYTWKLEFERGTQVYELLLTACSSVEANVWRENLTECITTQSRNASSGIHGIQLHSPLVTEMRSIGKNYHKKNFSASCPSVRRAATLSEGVETVQVVIKNTLTAKEALEYPTTRSQTVSTLTGDSNAQILAPRRADRVRLESLLADVWTKDLLPYPGMTSKMTDPLRASASNVIRKLSIASFASGFSASKRCVSSGPLGKETMWSPVGPISQVDGAGDEVVPPQLDAVKLRTRRSRLRRVLG</sequence>
<feature type="region of interest" description="Disordered" evidence="1">
    <location>
        <begin position="31"/>
        <end position="80"/>
    </location>
</feature>
<organism evidence="3 4">
    <name type="scientific">Piedraia hortae CBS 480.64</name>
    <dbReference type="NCBI Taxonomy" id="1314780"/>
    <lineage>
        <taxon>Eukaryota</taxon>
        <taxon>Fungi</taxon>
        <taxon>Dikarya</taxon>
        <taxon>Ascomycota</taxon>
        <taxon>Pezizomycotina</taxon>
        <taxon>Dothideomycetes</taxon>
        <taxon>Dothideomycetidae</taxon>
        <taxon>Capnodiales</taxon>
        <taxon>Piedraiaceae</taxon>
        <taxon>Piedraia</taxon>
    </lineage>
</organism>
<feature type="domain" description="DH" evidence="2">
    <location>
        <begin position="136"/>
        <end position="386"/>
    </location>
</feature>
<feature type="region of interest" description="Disordered" evidence="1">
    <location>
        <begin position="207"/>
        <end position="244"/>
    </location>
</feature>
<evidence type="ECO:0000259" key="2">
    <source>
        <dbReference type="PROSITE" id="PS50010"/>
    </source>
</evidence>
<dbReference type="InterPro" id="IPR000219">
    <property type="entry name" value="DH_dom"/>
</dbReference>
<feature type="compositionally biased region" description="Polar residues" evidence="1">
    <location>
        <begin position="208"/>
        <end position="224"/>
    </location>
</feature>
<name>A0A6A7BSL5_9PEZI</name>
<dbReference type="SUPFAM" id="SSF50729">
    <property type="entry name" value="PH domain-like"/>
    <property type="match status" value="1"/>
</dbReference>
<gene>
    <name evidence="3" type="ORF">K470DRAFT_252374</name>
</gene>
<evidence type="ECO:0000256" key="1">
    <source>
        <dbReference type="SAM" id="MobiDB-lite"/>
    </source>
</evidence>
<reference evidence="3" key="1">
    <citation type="journal article" date="2020" name="Stud. Mycol.">
        <title>101 Dothideomycetes genomes: a test case for predicting lifestyles and emergence of pathogens.</title>
        <authorList>
            <person name="Haridas S."/>
            <person name="Albert R."/>
            <person name="Binder M."/>
            <person name="Bloem J."/>
            <person name="Labutti K."/>
            <person name="Salamov A."/>
            <person name="Andreopoulos B."/>
            <person name="Baker S."/>
            <person name="Barry K."/>
            <person name="Bills G."/>
            <person name="Bluhm B."/>
            <person name="Cannon C."/>
            <person name="Castanera R."/>
            <person name="Culley D."/>
            <person name="Daum C."/>
            <person name="Ezra D."/>
            <person name="Gonzalez J."/>
            <person name="Henrissat B."/>
            <person name="Kuo A."/>
            <person name="Liang C."/>
            <person name="Lipzen A."/>
            <person name="Lutzoni F."/>
            <person name="Magnuson J."/>
            <person name="Mondo S."/>
            <person name="Nolan M."/>
            <person name="Ohm R."/>
            <person name="Pangilinan J."/>
            <person name="Park H.-J."/>
            <person name="Ramirez L."/>
            <person name="Alfaro M."/>
            <person name="Sun H."/>
            <person name="Tritt A."/>
            <person name="Yoshinaga Y."/>
            <person name="Zwiers L.-H."/>
            <person name="Turgeon B."/>
            <person name="Goodwin S."/>
            <person name="Spatafora J."/>
            <person name="Crous P."/>
            <person name="Grigoriev I."/>
        </authorList>
    </citation>
    <scope>NUCLEOTIDE SEQUENCE</scope>
    <source>
        <strain evidence="3">CBS 480.64</strain>
    </source>
</reference>
<dbReference type="PANTHER" id="PTHR12673:SF159">
    <property type="entry name" value="LD03170P"/>
    <property type="match status" value="1"/>
</dbReference>
<feature type="compositionally biased region" description="Basic residues" evidence="1">
    <location>
        <begin position="230"/>
        <end position="240"/>
    </location>
</feature>
<feature type="region of interest" description="Disordered" evidence="1">
    <location>
        <begin position="98"/>
        <end position="131"/>
    </location>
</feature>
<dbReference type="Proteomes" id="UP000799421">
    <property type="component" value="Unassembled WGS sequence"/>
</dbReference>
<evidence type="ECO:0000313" key="4">
    <source>
        <dbReference type="Proteomes" id="UP000799421"/>
    </source>
</evidence>
<dbReference type="Pfam" id="PF00621">
    <property type="entry name" value="RhoGEF"/>
    <property type="match status" value="1"/>
</dbReference>
<evidence type="ECO:0000313" key="3">
    <source>
        <dbReference type="EMBL" id="KAF2857927.1"/>
    </source>
</evidence>
<dbReference type="InterPro" id="IPR035899">
    <property type="entry name" value="DBL_dom_sf"/>
</dbReference>
<accession>A0A6A7BSL5</accession>
<dbReference type="OrthoDB" id="8059989at2759"/>
<feature type="compositionally biased region" description="Polar residues" evidence="1">
    <location>
        <begin position="109"/>
        <end position="121"/>
    </location>
</feature>
<dbReference type="GO" id="GO:0005737">
    <property type="term" value="C:cytoplasm"/>
    <property type="evidence" value="ECO:0007669"/>
    <property type="project" value="TreeGrafter"/>
</dbReference>
<dbReference type="EMBL" id="MU006023">
    <property type="protein sequence ID" value="KAF2857927.1"/>
    <property type="molecule type" value="Genomic_DNA"/>
</dbReference>
<protein>
    <submittedName>
        <fullName evidence="3">Dbl homology domain-containing protein</fullName>
    </submittedName>
</protein>
<dbReference type="AlphaFoldDB" id="A0A6A7BSL5"/>
<dbReference type="SMART" id="SM00325">
    <property type="entry name" value="RhoGEF"/>
    <property type="match status" value="1"/>
</dbReference>
<dbReference type="Gene3D" id="1.20.900.10">
    <property type="entry name" value="Dbl homology (DH) domain"/>
    <property type="match status" value="1"/>
</dbReference>
<dbReference type="GO" id="GO:0005085">
    <property type="term" value="F:guanyl-nucleotide exchange factor activity"/>
    <property type="evidence" value="ECO:0007669"/>
    <property type="project" value="InterPro"/>
</dbReference>
<proteinExistence type="predicted"/>
<keyword evidence="4" id="KW-1185">Reference proteome</keyword>
<dbReference type="InterPro" id="IPR051092">
    <property type="entry name" value="FYVE_RhoGEF_PH"/>
</dbReference>